<comment type="similarity">
    <text evidence="14">Belongs to the ribF family.</text>
</comment>
<dbReference type="EC" id="2.7.7.2" evidence="14"/>
<sequence length="300" mass="33248">MEIYESVVLSNEPTAVALGFFDGVHSAHARVIKEVCGDPSLCPTVMTFSSAHLLPQKKREAGLLQTDEQKLECFQKLGVKRVYLLPFVEIASMEPRQFIETVVCQAMNAKRIACGYDYRFGANASGDASLLSAICAEKGIDLRVVPQYTSHGVTVSSTAIRQALVNGDMALVNAFLGYPYYIKERVVHGRSLGRTLGFPTLNQPLSEKLVLPKFGVYQSRTKIDGNWYRSITNIGVKPTIEGVRAPLAETYLLDASGDFYGMIARVELFKLTRAEQKFADVTELKETVHRDIACRQAQPF</sequence>
<dbReference type="GO" id="GO:0009231">
    <property type="term" value="P:riboflavin biosynthetic process"/>
    <property type="evidence" value="ECO:0007669"/>
    <property type="project" value="InterPro"/>
</dbReference>
<protein>
    <recommendedName>
        <fullName evidence="14">Riboflavin biosynthesis protein</fullName>
    </recommendedName>
    <domain>
        <recommendedName>
            <fullName evidence="14">Riboflavin kinase</fullName>
            <ecNumber evidence="14">2.7.1.26</ecNumber>
        </recommendedName>
        <alternativeName>
            <fullName evidence="14">Flavokinase</fullName>
        </alternativeName>
    </domain>
    <domain>
        <recommendedName>
            <fullName evidence="14">FMN adenylyltransferase</fullName>
            <ecNumber evidence="14">2.7.7.2</ecNumber>
        </recommendedName>
        <alternativeName>
            <fullName evidence="14">FAD pyrophosphorylase</fullName>
        </alternativeName>
        <alternativeName>
            <fullName evidence="14">FAD synthase</fullName>
        </alternativeName>
    </domain>
</protein>
<keyword evidence="6 14" id="KW-0548">Nucleotidyltransferase</keyword>
<dbReference type="InterPro" id="IPR002606">
    <property type="entry name" value="Riboflavin_kinase_bac"/>
</dbReference>
<dbReference type="GO" id="GO:0005524">
    <property type="term" value="F:ATP binding"/>
    <property type="evidence" value="ECO:0007669"/>
    <property type="project" value="UniProtKB-UniRule"/>
</dbReference>
<evidence type="ECO:0000256" key="13">
    <source>
        <dbReference type="ARBA" id="ARBA00049494"/>
    </source>
</evidence>
<dbReference type="CDD" id="cd02064">
    <property type="entry name" value="FAD_synthetase_N"/>
    <property type="match status" value="1"/>
</dbReference>
<evidence type="ECO:0000313" key="16">
    <source>
        <dbReference type="EMBL" id="MBM6919566.1"/>
    </source>
</evidence>
<dbReference type="InterPro" id="IPR014729">
    <property type="entry name" value="Rossmann-like_a/b/a_fold"/>
</dbReference>
<evidence type="ECO:0000256" key="1">
    <source>
        <dbReference type="ARBA" id="ARBA00004726"/>
    </source>
</evidence>
<evidence type="ECO:0000256" key="2">
    <source>
        <dbReference type="ARBA" id="ARBA00005201"/>
    </source>
</evidence>
<dbReference type="GO" id="GO:0006747">
    <property type="term" value="P:FAD biosynthetic process"/>
    <property type="evidence" value="ECO:0007669"/>
    <property type="project" value="UniProtKB-UniRule"/>
</dbReference>
<dbReference type="Gene3D" id="3.40.50.620">
    <property type="entry name" value="HUPs"/>
    <property type="match status" value="1"/>
</dbReference>
<evidence type="ECO:0000256" key="5">
    <source>
        <dbReference type="ARBA" id="ARBA00022679"/>
    </source>
</evidence>
<evidence type="ECO:0000256" key="6">
    <source>
        <dbReference type="ARBA" id="ARBA00022695"/>
    </source>
</evidence>
<dbReference type="InterPro" id="IPR015864">
    <property type="entry name" value="FAD_synthase"/>
</dbReference>
<name>A0A938X5I7_9FIRM</name>
<dbReference type="EMBL" id="JACJKY010000001">
    <property type="protein sequence ID" value="MBM6919566.1"/>
    <property type="molecule type" value="Genomic_DNA"/>
</dbReference>
<evidence type="ECO:0000259" key="15">
    <source>
        <dbReference type="SMART" id="SM00904"/>
    </source>
</evidence>
<evidence type="ECO:0000256" key="3">
    <source>
        <dbReference type="ARBA" id="ARBA00022630"/>
    </source>
</evidence>
<dbReference type="InterPro" id="IPR023465">
    <property type="entry name" value="Riboflavin_kinase_dom_sf"/>
</dbReference>
<evidence type="ECO:0000256" key="9">
    <source>
        <dbReference type="ARBA" id="ARBA00022827"/>
    </source>
</evidence>
<dbReference type="AlphaFoldDB" id="A0A938X5I7"/>
<dbReference type="NCBIfam" id="TIGR00083">
    <property type="entry name" value="ribF"/>
    <property type="match status" value="1"/>
</dbReference>
<gene>
    <name evidence="16" type="ORF">H6A12_00055</name>
</gene>
<dbReference type="SMART" id="SM00904">
    <property type="entry name" value="Flavokinase"/>
    <property type="match status" value="1"/>
</dbReference>
<keyword evidence="7 14" id="KW-0547">Nucleotide-binding</keyword>
<reference evidence="16" key="2">
    <citation type="journal article" date="2021" name="Sci. Rep.">
        <title>The distribution of antibiotic resistance genes in chicken gut microbiota commensals.</title>
        <authorList>
            <person name="Juricova H."/>
            <person name="Matiasovicova J."/>
            <person name="Kubasova T."/>
            <person name="Cejkova D."/>
            <person name="Rychlik I."/>
        </authorList>
    </citation>
    <scope>NUCLEOTIDE SEQUENCE</scope>
    <source>
        <strain evidence="16">An559</strain>
    </source>
</reference>
<dbReference type="EC" id="2.7.1.26" evidence="14"/>
<evidence type="ECO:0000256" key="12">
    <source>
        <dbReference type="ARBA" id="ARBA00047880"/>
    </source>
</evidence>
<keyword evidence="17" id="KW-1185">Reference proteome</keyword>
<keyword evidence="4 14" id="KW-0288">FMN</keyword>
<dbReference type="PANTHER" id="PTHR22749:SF6">
    <property type="entry name" value="RIBOFLAVIN KINASE"/>
    <property type="match status" value="1"/>
</dbReference>
<keyword evidence="10 14" id="KW-0067">ATP-binding</keyword>
<dbReference type="Gene3D" id="2.40.30.30">
    <property type="entry name" value="Riboflavin kinase-like"/>
    <property type="match status" value="1"/>
</dbReference>
<keyword evidence="8 14" id="KW-0418">Kinase</keyword>
<evidence type="ECO:0000313" key="17">
    <source>
        <dbReference type="Proteomes" id="UP000774750"/>
    </source>
</evidence>
<dbReference type="InterPro" id="IPR023468">
    <property type="entry name" value="Riboflavin_kinase"/>
</dbReference>
<comment type="caution">
    <text evidence="16">The sequence shown here is derived from an EMBL/GenBank/DDBJ whole genome shotgun (WGS) entry which is preliminary data.</text>
</comment>
<dbReference type="GO" id="GO:0003919">
    <property type="term" value="F:FMN adenylyltransferase activity"/>
    <property type="evidence" value="ECO:0007669"/>
    <property type="project" value="UniProtKB-UniRule"/>
</dbReference>
<dbReference type="GO" id="GO:0008531">
    <property type="term" value="F:riboflavin kinase activity"/>
    <property type="evidence" value="ECO:0007669"/>
    <property type="project" value="UniProtKB-UniRule"/>
</dbReference>
<dbReference type="InterPro" id="IPR015865">
    <property type="entry name" value="Riboflavin_kinase_bac/euk"/>
</dbReference>
<dbReference type="SUPFAM" id="SSF82114">
    <property type="entry name" value="Riboflavin kinase-like"/>
    <property type="match status" value="1"/>
</dbReference>
<evidence type="ECO:0000256" key="11">
    <source>
        <dbReference type="ARBA" id="ARBA00023268"/>
    </source>
</evidence>
<keyword evidence="11" id="KW-0511">Multifunctional enzyme</keyword>
<dbReference type="SUPFAM" id="SSF52374">
    <property type="entry name" value="Nucleotidylyl transferase"/>
    <property type="match status" value="1"/>
</dbReference>
<keyword evidence="5 14" id="KW-0808">Transferase</keyword>
<feature type="domain" description="Riboflavin kinase" evidence="15">
    <location>
        <begin position="175"/>
        <end position="299"/>
    </location>
</feature>
<comment type="catalytic activity">
    <reaction evidence="12 14">
        <text>riboflavin + ATP = FMN + ADP + H(+)</text>
        <dbReference type="Rhea" id="RHEA:14357"/>
        <dbReference type="ChEBI" id="CHEBI:15378"/>
        <dbReference type="ChEBI" id="CHEBI:30616"/>
        <dbReference type="ChEBI" id="CHEBI:57986"/>
        <dbReference type="ChEBI" id="CHEBI:58210"/>
        <dbReference type="ChEBI" id="CHEBI:456216"/>
        <dbReference type="EC" id="2.7.1.26"/>
    </reaction>
</comment>
<comment type="pathway">
    <text evidence="2 14">Cofactor biosynthesis; FMN biosynthesis; FMN from riboflavin (ATP route): step 1/1.</text>
</comment>
<evidence type="ECO:0000256" key="8">
    <source>
        <dbReference type="ARBA" id="ARBA00022777"/>
    </source>
</evidence>
<dbReference type="PIRSF" id="PIRSF004491">
    <property type="entry name" value="FAD_Synth"/>
    <property type="match status" value="1"/>
</dbReference>
<evidence type="ECO:0000256" key="7">
    <source>
        <dbReference type="ARBA" id="ARBA00022741"/>
    </source>
</evidence>
<keyword evidence="3 14" id="KW-0285">Flavoprotein</keyword>
<comment type="pathway">
    <text evidence="1 14">Cofactor biosynthesis; FAD biosynthesis; FAD from FMN: step 1/1.</text>
</comment>
<accession>A0A938X5I7</accession>
<dbReference type="PANTHER" id="PTHR22749">
    <property type="entry name" value="RIBOFLAVIN KINASE/FMN ADENYLYLTRANSFERASE"/>
    <property type="match status" value="1"/>
</dbReference>
<dbReference type="Pfam" id="PF01687">
    <property type="entry name" value="Flavokinase"/>
    <property type="match status" value="1"/>
</dbReference>
<organism evidence="16 17">
    <name type="scientific">Merdimmobilis hominis</name>
    <dbReference type="NCBI Taxonomy" id="2897707"/>
    <lineage>
        <taxon>Bacteria</taxon>
        <taxon>Bacillati</taxon>
        <taxon>Bacillota</taxon>
        <taxon>Clostridia</taxon>
        <taxon>Eubacteriales</taxon>
        <taxon>Oscillospiraceae</taxon>
        <taxon>Merdimmobilis</taxon>
    </lineage>
</organism>
<reference evidence="16" key="1">
    <citation type="submission" date="2020-08" db="EMBL/GenBank/DDBJ databases">
        <authorList>
            <person name="Cejkova D."/>
            <person name="Kubasova T."/>
            <person name="Jahodarova E."/>
            <person name="Rychlik I."/>
        </authorList>
    </citation>
    <scope>NUCLEOTIDE SEQUENCE</scope>
    <source>
        <strain evidence="16">An559</strain>
    </source>
</reference>
<dbReference type="GO" id="GO:0009398">
    <property type="term" value="P:FMN biosynthetic process"/>
    <property type="evidence" value="ECO:0007669"/>
    <property type="project" value="UniProtKB-UniRule"/>
</dbReference>
<proteinExistence type="inferred from homology"/>
<dbReference type="RefSeq" id="WP_204443456.1">
    <property type="nucleotide sequence ID" value="NZ_JACJKY010000001.1"/>
</dbReference>
<dbReference type="NCBIfam" id="NF004162">
    <property type="entry name" value="PRK05627.1-5"/>
    <property type="match status" value="1"/>
</dbReference>
<keyword evidence="9 14" id="KW-0274">FAD</keyword>
<evidence type="ECO:0000256" key="4">
    <source>
        <dbReference type="ARBA" id="ARBA00022643"/>
    </source>
</evidence>
<evidence type="ECO:0000256" key="14">
    <source>
        <dbReference type="PIRNR" id="PIRNR004491"/>
    </source>
</evidence>
<evidence type="ECO:0000256" key="10">
    <source>
        <dbReference type="ARBA" id="ARBA00022840"/>
    </source>
</evidence>
<dbReference type="Proteomes" id="UP000774750">
    <property type="component" value="Unassembled WGS sequence"/>
</dbReference>
<dbReference type="Pfam" id="PF06574">
    <property type="entry name" value="FAD_syn"/>
    <property type="match status" value="1"/>
</dbReference>
<comment type="catalytic activity">
    <reaction evidence="13 14">
        <text>FMN + ATP + H(+) = FAD + diphosphate</text>
        <dbReference type="Rhea" id="RHEA:17237"/>
        <dbReference type="ChEBI" id="CHEBI:15378"/>
        <dbReference type="ChEBI" id="CHEBI:30616"/>
        <dbReference type="ChEBI" id="CHEBI:33019"/>
        <dbReference type="ChEBI" id="CHEBI:57692"/>
        <dbReference type="ChEBI" id="CHEBI:58210"/>
        <dbReference type="EC" id="2.7.7.2"/>
    </reaction>
</comment>